<evidence type="ECO:0000313" key="1">
    <source>
        <dbReference type="EMBL" id="ARV77055.1"/>
    </source>
</evidence>
<name>A0A1Y0SX17_9CAUD</name>
<proteinExistence type="predicted"/>
<evidence type="ECO:0000313" key="2">
    <source>
        <dbReference type="Proteomes" id="UP000225448"/>
    </source>
</evidence>
<reference evidence="1 2" key="1">
    <citation type="submission" date="2017-05" db="EMBL/GenBank/DDBJ databases">
        <authorList>
            <person name="Song R."/>
            <person name="Chenine A.L."/>
            <person name="Ruprecht R.M."/>
        </authorList>
    </citation>
    <scope>NUCLEOTIDE SEQUENCE [LARGE SCALE GENOMIC DNA]</scope>
</reference>
<protein>
    <submittedName>
        <fullName evidence="1">Uncharacterized protein</fullName>
    </submittedName>
</protein>
<dbReference type="EMBL" id="MF042360">
    <property type="protein sequence ID" value="ARV77055.1"/>
    <property type="molecule type" value="Genomic_DNA"/>
</dbReference>
<sequence>MKSQNLVVDTIRDWKCGRLLGDDSVEVKELEYATLSLVTQDPEYYGNPEYSMTILWDNYSPIDDTNPRNELINQLMRSFVHHWSLTIKAIRHEGLTTYIDCKTTSKTQNQFGFDWIDIKAPKADLV</sequence>
<accession>A0A1Y0SX17</accession>
<organism evidence="1 2">
    <name type="scientific">Pseudomonas phage Phabio</name>
    <dbReference type="NCBI Taxonomy" id="2006668"/>
    <lineage>
        <taxon>Viruses</taxon>
        <taxon>Duplodnaviria</taxon>
        <taxon>Heunggongvirae</taxon>
        <taxon>Uroviricota</taxon>
        <taxon>Caudoviricetes</taxon>
        <taxon>Chimalliviridae</taxon>
        <taxon>Phabiovirus</taxon>
        <taxon>Phabiovirus phabio</taxon>
    </lineage>
</organism>
<keyword evidence="2" id="KW-1185">Reference proteome</keyword>
<dbReference type="Proteomes" id="UP000225448">
    <property type="component" value="Segment"/>
</dbReference>
<gene>
    <name evidence="1" type="ORF">PHABIO_424</name>
</gene>